<dbReference type="HOGENOM" id="CLU_030747_1_0_1"/>
<dbReference type="GO" id="GO:0006676">
    <property type="term" value="P:mannosyl diphosphorylinositol ceramide metabolic process"/>
    <property type="evidence" value="ECO:0007669"/>
    <property type="project" value="TreeGrafter"/>
</dbReference>
<dbReference type="FunCoup" id="A0A067M4R9">
    <property type="interactions" value="79"/>
</dbReference>
<keyword evidence="3 6" id="KW-1133">Transmembrane helix</keyword>
<dbReference type="Pfam" id="PF14378">
    <property type="entry name" value="PAP2_3"/>
    <property type="match status" value="1"/>
</dbReference>
<evidence type="ECO:0000256" key="6">
    <source>
        <dbReference type="SAM" id="Phobius"/>
    </source>
</evidence>
<dbReference type="PANTHER" id="PTHR31310:SF11">
    <property type="entry name" value="INOSITOL PHOSPHORYLCERAMIDE SYNTHASE CATALYTIC SUBUNIT AUR1"/>
    <property type="match status" value="1"/>
</dbReference>
<dbReference type="EMBL" id="KL198130">
    <property type="protein sequence ID" value="KDQ06586.1"/>
    <property type="molecule type" value="Genomic_DNA"/>
</dbReference>
<sequence>MPLPSSNPVKRSLNTLFNAFVTAVSQLETSLDPWVTVARVRAHTWSSRDLVWLLHLGLWTISITLMQAPAYPIKLLIPLVYCIALLIPLTSQFFFPASPIFLWLVTYYSSRFIPHAYRPPISVSLLPTIESVLYGANISDLLTRYTHPILDIIAWIPYGVVHFTGPFFVAAFIWLFSPKPALKFWASAFGYLNLAGVLVQIIFPCAAPWYELIYGLTPANYSMPGSPGGLARIDALFHSNGYTVTFSAAPVVFGAFPSLHAGCATIEALVVSHFFPKARNYVWAYVAILYWATMYLTHHYLIDVVGGACLATATFYLFLPASLRTVTPGAGNPRSKYEQYDLEEGPYGPGSPGASSQTHSRSSTDSTTHPLPNPLAGYRSPNPAGKSGSNSARSPSPRKNKTHRHTASIASLIRADERVQDGWSPVGNRSFVFPAPADRERERRGGGAGMAAGDERTGEEGVPRARSPGFSSNQGRELA</sequence>
<feature type="compositionally biased region" description="Low complexity" evidence="5">
    <location>
        <begin position="352"/>
        <end position="368"/>
    </location>
</feature>
<gene>
    <name evidence="8" type="ORF">BOTBODRAFT_49306</name>
</gene>
<dbReference type="SMART" id="SM00014">
    <property type="entry name" value="acidPPc"/>
    <property type="match status" value="1"/>
</dbReference>
<dbReference type="InterPro" id="IPR036938">
    <property type="entry name" value="PAP2/HPO_sf"/>
</dbReference>
<feature type="transmembrane region" description="Helical" evidence="6">
    <location>
        <begin position="304"/>
        <end position="326"/>
    </location>
</feature>
<dbReference type="OrthoDB" id="5784at2759"/>
<dbReference type="CDD" id="cd03386">
    <property type="entry name" value="PAP2_Aur1_like"/>
    <property type="match status" value="1"/>
</dbReference>
<dbReference type="InterPro" id="IPR026841">
    <property type="entry name" value="Aur1/Ipt1"/>
</dbReference>
<dbReference type="GO" id="GO:0070916">
    <property type="term" value="C:inositol phosphoceramide synthase complex"/>
    <property type="evidence" value="ECO:0007669"/>
    <property type="project" value="TreeGrafter"/>
</dbReference>
<feature type="domain" description="Phosphatidic acid phosphatase type 2/haloperoxidase" evidence="7">
    <location>
        <begin position="182"/>
        <end position="319"/>
    </location>
</feature>
<proteinExistence type="predicted"/>
<dbReference type="PANTHER" id="PTHR31310">
    <property type="match status" value="1"/>
</dbReference>
<feature type="transmembrane region" description="Helical" evidence="6">
    <location>
        <begin position="188"/>
        <end position="210"/>
    </location>
</feature>
<evidence type="ECO:0000256" key="2">
    <source>
        <dbReference type="ARBA" id="ARBA00022692"/>
    </source>
</evidence>
<dbReference type="GO" id="GO:0016020">
    <property type="term" value="C:membrane"/>
    <property type="evidence" value="ECO:0007669"/>
    <property type="project" value="UniProtKB-SubCell"/>
</dbReference>
<evidence type="ECO:0000256" key="1">
    <source>
        <dbReference type="ARBA" id="ARBA00004141"/>
    </source>
</evidence>
<feature type="compositionally biased region" description="Polar residues" evidence="5">
    <location>
        <begin position="469"/>
        <end position="479"/>
    </location>
</feature>
<feature type="region of interest" description="Disordered" evidence="5">
    <location>
        <begin position="329"/>
        <end position="406"/>
    </location>
</feature>
<feature type="region of interest" description="Disordered" evidence="5">
    <location>
        <begin position="421"/>
        <end position="479"/>
    </location>
</feature>
<accession>A0A067M4R9</accession>
<comment type="subcellular location">
    <subcellularLocation>
        <location evidence="1">Membrane</location>
        <topology evidence="1">Multi-pass membrane protein</topology>
    </subcellularLocation>
</comment>
<dbReference type="InParanoid" id="A0A067M4R9"/>
<feature type="compositionally biased region" description="Basic and acidic residues" evidence="5">
    <location>
        <begin position="453"/>
        <end position="463"/>
    </location>
</feature>
<evidence type="ECO:0000313" key="8">
    <source>
        <dbReference type="EMBL" id="KDQ06586.1"/>
    </source>
</evidence>
<evidence type="ECO:0000256" key="4">
    <source>
        <dbReference type="ARBA" id="ARBA00023136"/>
    </source>
</evidence>
<evidence type="ECO:0000256" key="5">
    <source>
        <dbReference type="SAM" id="MobiDB-lite"/>
    </source>
</evidence>
<dbReference type="GO" id="GO:0030148">
    <property type="term" value="P:sphingolipid biosynthetic process"/>
    <property type="evidence" value="ECO:0007669"/>
    <property type="project" value="TreeGrafter"/>
</dbReference>
<feature type="transmembrane region" description="Helical" evidence="6">
    <location>
        <begin position="282"/>
        <end position="298"/>
    </location>
</feature>
<dbReference type="AlphaFoldDB" id="A0A067M4R9"/>
<dbReference type="InterPro" id="IPR052185">
    <property type="entry name" value="IPC_Synthase-Related"/>
</dbReference>
<evidence type="ECO:0000259" key="7">
    <source>
        <dbReference type="SMART" id="SM00014"/>
    </source>
</evidence>
<evidence type="ECO:0000256" key="3">
    <source>
        <dbReference type="ARBA" id="ARBA00022989"/>
    </source>
</evidence>
<dbReference type="STRING" id="930990.A0A067M4R9"/>
<name>A0A067M4R9_BOTB1</name>
<dbReference type="InterPro" id="IPR000326">
    <property type="entry name" value="PAP2/HPO"/>
</dbReference>
<feature type="transmembrane region" description="Helical" evidence="6">
    <location>
        <begin position="50"/>
        <end position="68"/>
    </location>
</feature>
<keyword evidence="9" id="KW-1185">Reference proteome</keyword>
<dbReference type="Gene3D" id="1.20.144.10">
    <property type="entry name" value="Phosphatidic acid phosphatase type 2/haloperoxidase"/>
    <property type="match status" value="1"/>
</dbReference>
<reference evidence="9" key="1">
    <citation type="journal article" date="2014" name="Proc. Natl. Acad. Sci. U.S.A.">
        <title>Extensive sampling of basidiomycete genomes demonstrates inadequacy of the white-rot/brown-rot paradigm for wood decay fungi.</title>
        <authorList>
            <person name="Riley R."/>
            <person name="Salamov A.A."/>
            <person name="Brown D.W."/>
            <person name="Nagy L.G."/>
            <person name="Floudas D."/>
            <person name="Held B.W."/>
            <person name="Levasseur A."/>
            <person name="Lombard V."/>
            <person name="Morin E."/>
            <person name="Otillar R."/>
            <person name="Lindquist E.A."/>
            <person name="Sun H."/>
            <person name="LaButti K.M."/>
            <person name="Schmutz J."/>
            <person name="Jabbour D."/>
            <person name="Luo H."/>
            <person name="Baker S.E."/>
            <person name="Pisabarro A.G."/>
            <person name="Walton J.D."/>
            <person name="Blanchette R.A."/>
            <person name="Henrissat B."/>
            <person name="Martin F."/>
            <person name="Cullen D."/>
            <person name="Hibbett D.S."/>
            <person name="Grigoriev I.V."/>
        </authorList>
    </citation>
    <scope>NUCLEOTIDE SEQUENCE [LARGE SCALE GENOMIC DNA]</scope>
    <source>
        <strain evidence="9">FD-172 SS1</strain>
    </source>
</reference>
<feature type="transmembrane region" description="Helical" evidence="6">
    <location>
        <begin position="75"/>
        <end position="95"/>
    </location>
</feature>
<protein>
    <recommendedName>
        <fullName evidence="7">Phosphatidic acid phosphatase type 2/haloperoxidase domain-containing protein</fullName>
    </recommendedName>
</protein>
<organism evidence="8 9">
    <name type="scientific">Botryobasidium botryosum (strain FD-172 SS1)</name>
    <dbReference type="NCBI Taxonomy" id="930990"/>
    <lineage>
        <taxon>Eukaryota</taxon>
        <taxon>Fungi</taxon>
        <taxon>Dikarya</taxon>
        <taxon>Basidiomycota</taxon>
        <taxon>Agaricomycotina</taxon>
        <taxon>Agaricomycetes</taxon>
        <taxon>Cantharellales</taxon>
        <taxon>Botryobasidiaceae</taxon>
        <taxon>Botryobasidium</taxon>
    </lineage>
</organism>
<keyword evidence="2 6" id="KW-0812">Transmembrane</keyword>
<dbReference type="SUPFAM" id="SSF48317">
    <property type="entry name" value="Acid phosphatase/Vanadium-dependent haloperoxidase"/>
    <property type="match status" value="1"/>
</dbReference>
<keyword evidence="4 6" id="KW-0472">Membrane</keyword>
<feature type="compositionally biased region" description="Basic residues" evidence="5">
    <location>
        <begin position="396"/>
        <end position="406"/>
    </location>
</feature>
<evidence type="ECO:0000313" key="9">
    <source>
        <dbReference type="Proteomes" id="UP000027195"/>
    </source>
</evidence>
<dbReference type="Proteomes" id="UP000027195">
    <property type="component" value="Unassembled WGS sequence"/>
</dbReference>
<feature type="transmembrane region" description="Helical" evidence="6">
    <location>
        <begin position="152"/>
        <end position="176"/>
    </location>
</feature>